<dbReference type="InterPro" id="IPR039421">
    <property type="entry name" value="Type_1_exporter"/>
</dbReference>
<evidence type="ECO:0000256" key="5">
    <source>
        <dbReference type="ARBA" id="ARBA00022989"/>
    </source>
</evidence>
<dbReference type="GO" id="GO:0016887">
    <property type="term" value="F:ATP hydrolysis activity"/>
    <property type="evidence" value="ECO:0007669"/>
    <property type="project" value="InterPro"/>
</dbReference>
<proteinExistence type="predicted"/>
<dbReference type="InterPro" id="IPR003439">
    <property type="entry name" value="ABC_transporter-like_ATP-bd"/>
</dbReference>
<dbReference type="EMBL" id="JABBCP010000006">
    <property type="protein sequence ID" value="NMF56157.1"/>
    <property type="molecule type" value="Genomic_DNA"/>
</dbReference>
<dbReference type="InterPro" id="IPR003593">
    <property type="entry name" value="AAA+_ATPase"/>
</dbReference>
<keyword evidence="6 7" id="KW-0472">Membrane</keyword>
<comment type="subcellular location">
    <subcellularLocation>
        <location evidence="1">Cell membrane</location>
        <topology evidence="1">Multi-pass membrane protein</topology>
    </subcellularLocation>
</comment>
<dbReference type="Gene3D" id="1.20.1560.10">
    <property type="entry name" value="ABC transporter type 1, transmembrane domain"/>
    <property type="match status" value="1"/>
</dbReference>
<evidence type="ECO:0000313" key="11">
    <source>
        <dbReference type="Proteomes" id="UP000546970"/>
    </source>
</evidence>
<keyword evidence="3" id="KW-0547">Nucleotide-binding</keyword>
<dbReference type="Pfam" id="PF00664">
    <property type="entry name" value="ABC_membrane"/>
    <property type="match status" value="1"/>
</dbReference>
<evidence type="ECO:0000313" key="10">
    <source>
        <dbReference type="EMBL" id="NMF56157.1"/>
    </source>
</evidence>
<dbReference type="FunFam" id="3.40.50.300:FF:000218">
    <property type="entry name" value="Multidrug ABC transporter ATP-binding protein"/>
    <property type="match status" value="1"/>
</dbReference>
<evidence type="ECO:0000256" key="6">
    <source>
        <dbReference type="ARBA" id="ARBA00023136"/>
    </source>
</evidence>
<organism evidence="10 11">
    <name type="scientific">Collinsella acetigenes</name>
    <dbReference type="NCBI Taxonomy" id="2713419"/>
    <lineage>
        <taxon>Bacteria</taxon>
        <taxon>Bacillati</taxon>
        <taxon>Actinomycetota</taxon>
        <taxon>Coriobacteriia</taxon>
        <taxon>Coriobacteriales</taxon>
        <taxon>Coriobacteriaceae</taxon>
        <taxon>Collinsella</taxon>
    </lineage>
</organism>
<dbReference type="PROSITE" id="PS50929">
    <property type="entry name" value="ABC_TM1F"/>
    <property type="match status" value="1"/>
</dbReference>
<dbReference type="InterPro" id="IPR036640">
    <property type="entry name" value="ABC1_TM_sf"/>
</dbReference>
<gene>
    <name evidence="10" type="ORF">HF320_07425</name>
</gene>
<dbReference type="Proteomes" id="UP000546970">
    <property type="component" value="Unassembled WGS sequence"/>
</dbReference>
<dbReference type="GO" id="GO:0005886">
    <property type="term" value="C:plasma membrane"/>
    <property type="evidence" value="ECO:0007669"/>
    <property type="project" value="UniProtKB-SubCell"/>
</dbReference>
<keyword evidence="4 10" id="KW-0067">ATP-binding</keyword>
<dbReference type="InterPro" id="IPR011527">
    <property type="entry name" value="ABC1_TM_dom"/>
</dbReference>
<feature type="transmembrane region" description="Helical" evidence="7">
    <location>
        <begin position="62"/>
        <end position="82"/>
    </location>
</feature>
<dbReference type="AlphaFoldDB" id="A0A7X9UDD6"/>
<dbReference type="PROSITE" id="PS50893">
    <property type="entry name" value="ABC_TRANSPORTER_2"/>
    <property type="match status" value="1"/>
</dbReference>
<dbReference type="Gene3D" id="3.40.50.300">
    <property type="entry name" value="P-loop containing nucleotide triphosphate hydrolases"/>
    <property type="match status" value="1"/>
</dbReference>
<dbReference type="GO" id="GO:0015421">
    <property type="term" value="F:ABC-type oligopeptide transporter activity"/>
    <property type="evidence" value="ECO:0007669"/>
    <property type="project" value="TreeGrafter"/>
</dbReference>
<evidence type="ECO:0000256" key="4">
    <source>
        <dbReference type="ARBA" id="ARBA00022840"/>
    </source>
</evidence>
<evidence type="ECO:0000259" key="8">
    <source>
        <dbReference type="PROSITE" id="PS50893"/>
    </source>
</evidence>
<evidence type="ECO:0000256" key="3">
    <source>
        <dbReference type="ARBA" id="ARBA00022741"/>
    </source>
</evidence>
<feature type="transmembrane region" description="Helical" evidence="7">
    <location>
        <begin position="174"/>
        <end position="192"/>
    </location>
</feature>
<keyword evidence="2 7" id="KW-0812">Transmembrane</keyword>
<keyword evidence="11" id="KW-1185">Reference proteome</keyword>
<evidence type="ECO:0000259" key="9">
    <source>
        <dbReference type="PROSITE" id="PS50929"/>
    </source>
</evidence>
<dbReference type="Pfam" id="PF00005">
    <property type="entry name" value="ABC_tran"/>
    <property type="match status" value="1"/>
</dbReference>
<dbReference type="InterPro" id="IPR017871">
    <property type="entry name" value="ABC_transporter-like_CS"/>
</dbReference>
<dbReference type="CDD" id="cd18549">
    <property type="entry name" value="ABC_6TM_YwjA_like"/>
    <property type="match status" value="1"/>
</dbReference>
<feature type="transmembrane region" description="Helical" evidence="7">
    <location>
        <begin position="260"/>
        <end position="280"/>
    </location>
</feature>
<keyword evidence="5 7" id="KW-1133">Transmembrane helix</keyword>
<sequence>MLYREEPFVAKNSMFGRFLGYYKPQMHLFVADTICALILAGIDLAFPIILRSLTGGLFTQGQAAIMQSLGAIAIGLVVMYAVRCGCRYFVSAQGHVMGARMESKMREDLFDQYERFSFAYFDSHSSGDMMSRVVNDLFDICEGAHHLPEWLIICGVEVIGAFVILFTISPALSGAMAVVTAVLVVVMVRQNLNMKAVFSDNRKKISEVNSQLQDSLSGIRVVKSFANERTERAKFRHANDRYLDSKVNQYHAMGTYTATYGLMSGVLYFVVIVLGGWLVAQGELSPVDMATFALYISLFCTPIETLVNSTEMFQKALAGFKRMDEVLQTAPDVQDKPGATELRVEEGAIEYRDVCFSYDDCELGDDGQNRVRPVIDHMNLSIRPGETIALVGPSGGGKSTTCSLLPRFYDVQSGSITIDGQDVRDVTQESLRRAIGIVQQDVYLFDGTIRDNISYGRPSASDEDIAAAAQQSNILEFIESLPEGFDTVVGERGSRLSGGQKQRIAIARVFLKNPAILILDEATSALDNESEEAVQESLERLAANRTTIIIAHRLSTIKDADEIATVERGQVVERGTHEELLARGGTYARYYRMQFEGVRAARTE</sequence>
<dbReference type="SMART" id="SM00382">
    <property type="entry name" value="AAA"/>
    <property type="match status" value="1"/>
</dbReference>
<evidence type="ECO:0000256" key="7">
    <source>
        <dbReference type="SAM" id="Phobius"/>
    </source>
</evidence>
<feature type="transmembrane region" description="Helical" evidence="7">
    <location>
        <begin position="28"/>
        <end position="50"/>
    </location>
</feature>
<dbReference type="PANTHER" id="PTHR43394:SF1">
    <property type="entry name" value="ATP-BINDING CASSETTE SUB-FAMILY B MEMBER 10, MITOCHONDRIAL"/>
    <property type="match status" value="1"/>
</dbReference>
<dbReference type="InterPro" id="IPR027417">
    <property type="entry name" value="P-loop_NTPase"/>
</dbReference>
<accession>A0A7X9UDD6</accession>
<dbReference type="PROSITE" id="PS00211">
    <property type="entry name" value="ABC_TRANSPORTER_1"/>
    <property type="match status" value="1"/>
</dbReference>
<protein>
    <submittedName>
        <fullName evidence="10">ABC transporter ATP-binding protein</fullName>
    </submittedName>
</protein>
<reference evidence="10 11" key="1">
    <citation type="submission" date="2020-04" db="EMBL/GenBank/DDBJ databases">
        <title>Collinsella sp. KGMB02528 nov., an anaerobic actinobacterium isolated from human feces.</title>
        <authorList>
            <person name="Han K.-I."/>
            <person name="Eom M.K."/>
            <person name="Kim J.-S."/>
            <person name="Lee K.C."/>
            <person name="Suh M.K."/>
            <person name="Park S.-H."/>
            <person name="Lee J.H."/>
            <person name="Kang S.W."/>
            <person name="Park J.-E."/>
            <person name="Oh B.S."/>
            <person name="Yu S.Y."/>
            <person name="Choi S.-H."/>
            <person name="Lee D.H."/>
            <person name="Yoon H."/>
            <person name="Kim B.-Y."/>
            <person name="Lee J.H."/>
            <person name="Lee J.-S."/>
        </authorList>
    </citation>
    <scope>NUCLEOTIDE SEQUENCE [LARGE SCALE GENOMIC DNA]</scope>
    <source>
        <strain evidence="10 11">KGMB02528</strain>
    </source>
</reference>
<dbReference type="GO" id="GO:0005524">
    <property type="term" value="F:ATP binding"/>
    <property type="evidence" value="ECO:0007669"/>
    <property type="project" value="UniProtKB-KW"/>
</dbReference>
<dbReference type="SUPFAM" id="SSF52540">
    <property type="entry name" value="P-loop containing nucleoside triphosphate hydrolases"/>
    <property type="match status" value="1"/>
</dbReference>
<name>A0A7X9UDD6_9ACTN</name>
<feature type="domain" description="ABC transporter" evidence="8">
    <location>
        <begin position="349"/>
        <end position="593"/>
    </location>
</feature>
<feature type="domain" description="ABC transmembrane type-1" evidence="9">
    <location>
        <begin position="33"/>
        <end position="315"/>
    </location>
</feature>
<dbReference type="PANTHER" id="PTHR43394">
    <property type="entry name" value="ATP-DEPENDENT PERMEASE MDL1, MITOCHONDRIAL"/>
    <property type="match status" value="1"/>
</dbReference>
<dbReference type="SUPFAM" id="SSF90123">
    <property type="entry name" value="ABC transporter transmembrane region"/>
    <property type="match status" value="1"/>
</dbReference>
<evidence type="ECO:0000256" key="2">
    <source>
        <dbReference type="ARBA" id="ARBA00022692"/>
    </source>
</evidence>
<comment type="caution">
    <text evidence="10">The sequence shown here is derived from an EMBL/GenBank/DDBJ whole genome shotgun (WGS) entry which is preliminary data.</text>
</comment>
<evidence type="ECO:0000256" key="1">
    <source>
        <dbReference type="ARBA" id="ARBA00004651"/>
    </source>
</evidence>
<dbReference type="CDD" id="cd03251">
    <property type="entry name" value="ABCC_MsbA"/>
    <property type="match status" value="1"/>
</dbReference>